<keyword evidence="2" id="KW-1185">Reference proteome</keyword>
<comment type="caution">
    <text evidence="1">The sequence shown here is derived from an EMBL/GenBank/DDBJ whole genome shotgun (WGS) entry which is preliminary data.</text>
</comment>
<dbReference type="EMBL" id="BRPK01000005">
    <property type="protein sequence ID" value="GLB38501.1"/>
    <property type="molecule type" value="Genomic_DNA"/>
</dbReference>
<protein>
    <submittedName>
        <fullName evidence="1">Uncharacterized protein</fullName>
    </submittedName>
</protein>
<sequence>MAFAVPQEGNFGILFLLIVSVEYGSRKSPSIRTICQSALPQHWRTARALFLCKDVVGVIPYFDGGSSPSILAINYVQNVSVSIPLTQEHFMNNNTDLFCSDVNGTSFIVISDVDMYWVYRVSTGVLPSGVDSEWEDGATVNDPGSVVPVAEIYAPETEGSYDREVPDVSWSPQGLHALHIFYGTGAVNLSGIHSTRTRTSLWPMQTLHRLSPSGHGQDIASATTVVQGTVGSYLGSEGLHAPWLVASSESGIYSVAIIHCDDDDLRQTSRLHLFQYDSCSPEIWVRQLALPVDIGIHEIFAIAMDERLGIIYLSHVQGRLLVMTYA</sequence>
<evidence type="ECO:0000313" key="1">
    <source>
        <dbReference type="EMBL" id="GLB38501.1"/>
    </source>
</evidence>
<proteinExistence type="predicted"/>
<accession>A0A9P3UPP9</accession>
<dbReference type="AlphaFoldDB" id="A0A9P3UPP9"/>
<dbReference type="Proteomes" id="UP001063166">
    <property type="component" value="Unassembled WGS sequence"/>
</dbReference>
<name>A0A9P3UPP9_LYOSH</name>
<organism evidence="1 2">
    <name type="scientific">Lyophyllum shimeji</name>
    <name type="common">Hon-shimeji</name>
    <name type="synonym">Tricholoma shimeji</name>
    <dbReference type="NCBI Taxonomy" id="47721"/>
    <lineage>
        <taxon>Eukaryota</taxon>
        <taxon>Fungi</taxon>
        <taxon>Dikarya</taxon>
        <taxon>Basidiomycota</taxon>
        <taxon>Agaricomycotina</taxon>
        <taxon>Agaricomycetes</taxon>
        <taxon>Agaricomycetidae</taxon>
        <taxon>Agaricales</taxon>
        <taxon>Tricholomatineae</taxon>
        <taxon>Lyophyllaceae</taxon>
        <taxon>Lyophyllum</taxon>
    </lineage>
</organism>
<dbReference type="OrthoDB" id="2937711at2759"/>
<reference evidence="1" key="1">
    <citation type="submission" date="2022-07" db="EMBL/GenBank/DDBJ databases">
        <title>The genome of Lyophyllum shimeji provides insight into the initial evolution of ectomycorrhizal fungal genome.</title>
        <authorList>
            <person name="Kobayashi Y."/>
            <person name="Shibata T."/>
            <person name="Hirakawa H."/>
            <person name="Shigenobu S."/>
            <person name="Nishiyama T."/>
            <person name="Yamada A."/>
            <person name="Hasebe M."/>
            <person name="Kawaguchi M."/>
        </authorList>
    </citation>
    <scope>NUCLEOTIDE SEQUENCE</scope>
    <source>
        <strain evidence="1">AT787</strain>
    </source>
</reference>
<evidence type="ECO:0000313" key="2">
    <source>
        <dbReference type="Proteomes" id="UP001063166"/>
    </source>
</evidence>
<gene>
    <name evidence="1" type="ORF">LshimejAT787_0503660</name>
</gene>